<reference evidence="1 2" key="1">
    <citation type="submission" date="2018-03" db="EMBL/GenBank/DDBJ databases">
        <title>Draft genome of Deinococcus sp. OD32.</title>
        <authorList>
            <person name="Wang X.-P."/>
            <person name="Du Z.-J."/>
        </authorList>
    </citation>
    <scope>NUCLEOTIDE SEQUENCE [LARGE SCALE GENOMIC DNA]</scope>
    <source>
        <strain evidence="1 2">OD32</strain>
    </source>
</reference>
<dbReference type="EMBL" id="PYSV01000005">
    <property type="protein sequence ID" value="PTA68583.1"/>
    <property type="molecule type" value="Genomic_DNA"/>
</dbReference>
<evidence type="ECO:0000313" key="2">
    <source>
        <dbReference type="Proteomes" id="UP000240317"/>
    </source>
</evidence>
<dbReference type="AlphaFoldDB" id="A0A2T3WA00"/>
<protein>
    <submittedName>
        <fullName evidence="1">Uncharacterized protein</fullName>
    </submittedName>
</protein>
<gene>
    <name evidence="1" type="ORF">C8263_07260</name>
</gene>
<comment type="caution">
    <text evidence="1">The sequence shown here is derived from an EMBL/GenBank/DDBJ whole genome shotgun (WGS) entry which is preliminary data.</text>
</comment>
<organism evidence="1 2">
    <name type="scientific">Deinococcus arcticus</name>
    <dbReference type="NCBI Taxonomy" id="2136176"/>
    <lineage>
        <taxon>Bacteria</taxon>
        <taxon>Thermotogati</taxon>
        <taxon>Deinococcota</taxon>
        <taxon>Deinococci</taxon>
        <taxon>Deinococcales</taxon>
        <taxon>Deinococcaceae</taxon>
        <taxon>Deinococcus</taxon>
    </lineage>
</organism>
<dbReference type="Proteomes" id="UP000240317">
    <property type="component" value="Unassembled WGS sequence"/>
</dbReference>
<keyword evidence="2" id="KW-1185">Reference proteome</keyword>
<name>A0A2T3WA00_9DEIO</name>
<evidence type="ECO:0000313" key="1">
    <source>
        <dbReference type="EMBL" id="PTA68583.1"/>
    </source>
</evidence>
<accession>A0A2T3WA00</accession>
<proteinExistence type="predicted"/>
<sequence>MSAVYDAAMTFPVLRHTAVRQLVHVLVDGPSGYRTARDLEALFRDLGHASALLKTESRIDYVTRVIEEAQHRGQSERLLEAVIQAEAARDTRAALQRLISDILSPYGWTVHHDPVAGFRVQPLVIQAAPLTPDVLDTPDFGHVFLTDAEGQLLQDRWAEAVLHHAGTWRMGSIALSTMLEHVLVACLQAYPQQARASSEAPQHLGAIREWRLEVLLAVAHERGWITLTAADFPYRVRHYRHYITPAHELREGDVWNDALMGDTWRKVKRTMDELRDRTQAMPPAVTKADGMNAFQRAQLNAKYQKRRV</sequence>